<evidence type="ECO:0000313" key="1">
    <source>
        <dbReference type="EMBL" id="KAJ2767945.1"/>
    </source>
</evidence>
<comment type="caution">
    <text evidence="1">The sequence shown here is derived from an EMBL/GenBank/DDBJ whole genome shotgun (WGS) entry which is preliminary data.</text>
</comment>
<dbReference type="EMBL" id="JANBUJ010001298">
    <property type="protein sequence ID" value="KAJ2767945.1"/>
    <property type="molecule type" value="Genomic_DNA"/>
</dbReference>
<keyword evidence="2" id="KW-1185">Reference proteome</keyword>
<accession>A0ACC1JVJ6</accession>
<organism evidence="1 2">
    <name type="scientific">Coemansia nantahalensis</name>
    <dbReference type="NCBI Taxonomy" id="2789366"/>
    <lineage>
        <taxon>Eukaryota</taxon>
        <taxon>Fungi</taxon>
        <taxon>Fungi incertae sedis</taxon>
        <taxon>Zoopagomycota</taxon>
        <taxon>Kickxellomycotina</taxon>
        <taxon>Kickxellomycetes</taxon>
        <taxon>Kickxellales</taxon>
        <taxon>Kickxellaceae</taxon>
        <taxon>Coemansia</taxon>
    </lineage>
</organism>
<reference evidence="1" key="1">
    <citation type="submission" date="2022-07" db="EMBL/GenBank/DDBJ databases">
        <title>Phylogenomic reconstructions and comparative analyses of Kickxellomycotina fungi.</title>
        <authorList>
            <person name="Reynolds N.K."/>
            <person name="Stajich J.E."/>
            <person name="Barry K."/>
            <person name="Grigoriev I.V."/>
            <person name="Crous P."/>
            <person name="Smith M.E."/>
        </authorList>
    </citation>
    <scope>NUCLEOTIDE SEQUENCE</scope>
    <source>
        <strain evidence="1">CBS 109366</strain>
    </source>
</reference>
<proteinExistence type="predicted"/>
<gene>
    <name evidence="1" type="ORF">IWQ57_003744</name>
</gene>
<evidence type="ECO:0000313" key="2">
    <source>
        <dbReference type="Proteomes" id="UP001140234"/>
    </source>
</evidence>
<protein>
    <submittedName>
        <fullName evidence="1">Uncharacterized protein</fullName>
    </submittedName>
</protein>
<dbReference type="Proteomes" id="UP001140234">
    <property type="component" value="Unassembled WGS sequence"/>
</dbReference>
<name>A0ACC1JVJ6_9FUNG</name>
<sequence length="332" mass="35534">MTHMDLSAKNKILVLGRAAVDKEALVGAVIAAGASAAAPGLPAASSGGSSSSRVEWLIDTRYYQAPVEFWIDTTEELPREQAQLMERWLDEPGRHGDAGDSGPEADIGAEMRELQAQLGEMVDAVVFVFDPLQPATFGDILPWAQFARRYRPAVLLCVARGARGCCADDALKDRLFEWCVAAGWEWVDLTDPDPESDHTVARVREALTSNEWATMRAKDHAAAPAPAPAPAPAAEAPHPSLPGPDVASAPDNPAARDEWDRFEAVAGDVDPARISSLHHALFADADAGDGRSADVSALLSRLRGARDEIAQLDDRQARARAAELALALARRL</sequence>